<keyword evidence="1" id="KW-0805">Transcription regulation</keyword>
<dbReference type="PROSITE" id="PS01081">
    <property type="entry name" value="HTH_TETR_1"/>
    <property type="match status" value="1"/>
</dbReference>
<dbReference type="Pfam" id="PF00440">
    <property type="entry name" value="TetR_N"/>
    <property type="match status" value="1"/>
</dbReference>
<dbReference type="InterPro" id="IPR009057">
    <property type="entry name" value="Homeodomain-like_sf"/>
</dbReference>
<accession>A0A1H6D6S4</accession>
<dbReference type="GO" id="GO:0000976">
    <property type="term" value="F:transcription cis-regulatory region binding"/>
    <property type="evidence" value="ECO:0007669"/>
    <property type="project" value="TreeGrafter"/>
</dbReference>
<feature type="domain" description="HTH tetR-type" evidence="5">
    <location>
        <begin position="11"/>
        <end position="71"/>
    </location>
</feature>
<evidence type="ECO:0000256" key="3">
    <source>
        <dbReference type="ARBA" id="ARBA00023163"/>
    </source>
</evidence>
<dbReference type="Pfam" id="PF14246">
    <property type="entry name" value="TetR_C_7"/>
    <property type="match status" value="1"/>
</dbReference>
<keyword evidence="3" id="KW-0804">Transcription</keyword>
<evidence type="ECO:0000256" key="2">
    <source>
        <dbReference type="ARBA" id="ARBA00023125"/>
    </source>
</evidence>
<sequence length="211" mass="23215">MSSGNASRRGVEKRRAILEGAREVFGRDGYTRASIDAIAKTAEVSTRTIYNHFADKAELFREVVMESAAEVREAQFADLDRHLGKIADLESDLVGLGRAFVLTASDFGAHFALVRQINAEVGHIPEDVLEAWQEAGPRRVHEALARRMAELGERGLLEVDVPDRVAMHFVALVGAEAQSRTYFGALPLDEAELGEIVAAGVRVFLRAYRPQ</sequence>
<accession>A0A1I1PQ96</accession>
<feature type="DNA-binding region" description="H-T-H motif" evidence="4">
    <location>
        <begin position="34"/>
        <end position="53"/>
    </location>
</feature>
<dbReference type="FunFam" id="1.10.10.60:FF:000141">
    <property type="entry name" value="TetR family transcriptional regulator"/>
    <property type="match status" value="1"/>
</dbReference>
<gene>
    <name evidence="6" type="ORF">SAMN02982929_04006</name>
    <name evidence="7" type="ORF">SAMN05216506_102601</name>
</gene>
<reference evidence="8 9" key="2">
    <citation type="submission" date="2016-10" db="EMBL/GenBank/DDBJ databases">
        <authorList>
            <person name="Varghese N."/>
            <person name="Submissions S."/>
        </authorList>
    </citation>
    <scope>NUCLEOTIDE SEQUENCE [LARGE SCALE GENOMIC DNA]</scope>
    <source>
        <strain evidence="9">ATCC 20501</strain>
        <strain evidence="7 8">CGMCC 4.3529</strain>
    </source>
</reference>
<evidence type="ECO:0000313" key="8">
    <source>
        <dbReference type="Proteomes" id="UP000199690"/>
    </source>
</evidence>
<dbReference type="EMBL" id="FNVB01000005">
    <property type="protein sequence ID" value="SEG80493.1"/>
    <property type="molecule type" value="Genomic_DNA"/>
</dbReference>
<keyword evidence="8" id="KW-1185">Reference proteome</keyword>
<evidence type="ECO:0000259" key="5">
    <source>
        <dbReference type="PROSITE" id="PS50977"/>
    </source>
</evidence>
<dbReference type="Proteomes" id="UP000236729">
    <property type="component" value="Unassembled WGS sequence"/>
</dbReference>
<reference evidence="6" key="1">
    <citation type="submission" date="2016-10" db="EMBL/GenBank/DDBJ databases">
        <authorList>
            <person name="de Groot N.N."/>
        </authorList>
    </citation>
    <scope>NUCLEOTIDE SEQUENCE [LARGE SCALE GENOMIC DNA]</scope>
    <source>
        <strain evidence="6">ATCC 20501</strain>
    </source>
</reference>
<keyword evidence="2 4" id="KW-0238">DNA-binding</keyword>
<protein>
    <submittedName>
        <fullName evidence="6">Transcriptional regulator, TetR family</fullName>
    </submittedName>
</protein>
<dbReference type="InterPro" id="IPR039536">
    <property type="entry name" value="TetR_C_Proteobacteria"/>
</dbReference>
<dbReference type="PANTHER" id="PTHR30055:SF146">
    <property type="entry name" value="HTH-TYPE TRANSCRIPTIONAL DUAL REGULATOR CECR"/>
    <property type="match status" value="1"/>
</dbReference>
<dbReference type="SMR" id="A0A1H6D6S4"/>
<evidence type="ECO:0000313" key="9">
    <source>
        <dbReference type="Proteomes" id="UP000236729"/>
    </source>
</evidence>
<dbReference type="GO" id="GO:0003700">
    <property type="term" value="F:DNA-binding transcription factor activity"/>
    <property type="evidence" value="ECO:0007669"/>
    <property type="project" value="TreeGrafter"/>
</dbReference>
<dbReference type="EMBL" id="FOME01000002">
    <property type="protein sequence ID" value="SFD12074.1"/>
    <property type="molecule type" value="Genomic_DNA"/>
</dbReference>
<evidence type="ECO:0000313" key="7">
    <source>
        <dbReference type="EMBL" id="SFD12074.1"/>
    </source>
</evidence>
<proteinExistence type="predicted"/>
<dbReference type="SUPFAM" id="SSF46689">
    <property type="entry name" value="Homeodomain-like"/>
    <property type="match status" value="1"/>
</dbReference>
<dbReference type="InterPro" id="IPR050109">
    <property type="entry name" value="HTH-type_TetR-like_transc_reg"/>
</dbReference>
<dbReference type="PRINTS" id="PR00455">
    <property type="entry name" value="HTHTETR"/>
</dbReference>
<dbReference type="InterPro" id="IPR001647">
    <property type="entry name" value="HTH_TetR"/>
</dbReference>
<dbReference type="RefSeq" id="WP_235863333.1">
    <property type="nucleotide sequence ID" value="NZ_FNVB01000005.1"/>
</dbReference>
<dbReference type="PROSITE" id="PS50977">
    <property type="entry name" value="HTH_TETR_2"/>
    <property type="match status" value="1"/>
</dbReference>
<evidence type="ECO:0000313" key="6">
    <source>
        <dbReference type="EMBL" id="SEG80493.1"/>
    </source>
</evidence>
<dbReference type="GO" id="GO:0045892">
    <property type="term" value="P:negative regulation of DNA-templated transcription"/>
    <property type="evidence" value="ECO:0007669"/>
    <property type="project" value="UniProtKB-ARBA"/>
</dbReference>
<dbReference type="AlphaFoldDB" id="A0A1H6D6S4"/>
<evidence type="ECO:0000256" key="1">
    <source>
        <dbReference type="ARBA" id="ARBA00023015"/>
    </source>
</evidence>
<dbReference type="Proteomes" id="UP000199690">
    <property type="component" value="Unassembled WGS sequence"/>
</dbReference>
<name>A0A1H6D6S4_9PSEU</name>
<dbReference type="PANTHER" id="PTHR30055">
    <property type="entry name" value="HTH-TYPE TRANSCRIPTIONAL REGULATOR RUTR"/>
    <property type="match status" value="1"/>
</dbReference>
<dbReference type="InterPro" id="IPR023772">
    <property type="entry name" value="DNA-bd_HTH_TetR-type_CS"/>
</dbReference>
<evidence type="ECO:0000256" key="4">
    <source>
        <dbReference type="PROSITE-ProRule" id="PRU00335"/>
    </source>
</evidence>
<organism evidence="6 9">
    <name type="scientific">Saccharopolyspora kobensis</name>
    <dbReference type="NCBI Taxonomy" id="146035"/>
    <lineage>
        <taxon>Bacteria</taxon>
        <taxon>Bacillati</taxon>
        <taxon>Actinomycetota</taxon>
        <taxon>Actinomycetes</taxon>
        <taxon>Pseudonocardiales</taxon>
        <taxon>Pseudonocardiaceae</taxon>
        <taxon>Saccharopolyspora</taxon>
    </lineage>
</organism>
<dbReference type="Gene3D" id="1.10.357.10">
    <property type="entry name" value="Tetracycline Repressor, domain 2"/>
    <property type="match status" value="1"/>
</dbReference>